<proteinExistence type="predicted"/>
<reference evidence="2 3" key="1">
    <citation type="submission" date="2022-03" db="EMBL/GenBank/DDBJ databases">
        <title>Isotopic signatures of nitrous oxide derived from detoxification processes.</title>
        <authorList>
            <person name="Behrendt U."/>
            <person name="Buchen C."/>
            <person name="Well R."/>
            <person name="Ulrich A."/>
            <person name="Rohe L."/>
            <person name="Kolb S."/>
            <person name="Schloter M."/>
            <person name="Horn M.A."/>
            <person name="Augustin J."/>
        </authorList>
    </citation>
    <scope>NUCLEOTIDE SEQUENCE [LARGE SCALE GENOMIC DNA]</scope>
    <source>
        <strain evidence="2 3">S4-C24</strain>
    </source>
</reference>
<evidence type="ECO:0008006" key="4">
    <source>
        <dbReference type="Google" id="ProtNLM"/>
    </source>
</evidence>
<dbReference type="Proteomes" id="UP000829069">
    <property type="component" value="Chromosome"/>
</dbReference>
<feature type="transmembrane region" description="Helical" evidence="1">
    <location>
        <begin position="154"/>
        <end position="172"/>
    </location>
</feature>
<protein>
    <recommendedName>
        <fullName evidence="4">DUF308 domain-containing protein</fullName>
    </recommendedName>
</protein>
<name>A0ABY3WEK0_9MICC</name>
<keyword evidence="1" id="KW-0812">Transmembrane</keyword>
<dbReference type="EMBL" id="CP093326">
    <property type="protein sequence ID" value="UNK46114.1"/>
    <property type="molecule type" value="Genomic_DNA"/>
</dbReference>
<sequence>MTIPSTTQAAAFWQPVLIRALVAAAFGAITIFWQEPGRTVMAVAGGLFLLLSGGAVWLLARQPAAAAHRQLLLLQAAVLAVTGVLACVFQTVPMFTVLATAALLVSGGAELMLGWSNRPPGAAKGRPAAGAGPAAAPGSTSGADGAGSVLARDWLITGAVSVGFGIALPFFSYLGPHALLGVLGGAAIITAVVLLIAALSLRHDARQPTAG</sequence>
<keyword evidence="3" id="KW-1185">Reference proteome</keyword>
<feature type="transmembrane region" description="Helical" evidence="1">
    <location>
        <begin position="39"/>
        <end position="59"/>
    </location>
</feature>
<accession>A0ABY3WEK0</accession>
<evidence type="ECO:0000313" key="2">
    <source>
        <dbReference type="EMBL" id="UNK46114.1"/>
    </source>
</evidence>
<keyword evidence="1" id="KW-1133">Transmembrane helix</keyword>
<dbReference type="RefSeq" id="WP_241914211.1">
    <property type="nucleotide sequence ID" value="NZ_CP093326.1"/>
</dbReference>
<feature type="transmembrane region" description="Helical" evidence="1">
    <location>
        <begin position="71"/>
        <end position="91"/>
    </location>
</feature>
<evidence type="ECO:0000313" key="3">
    <source>
        <dbReference type="Proteomes" id="UP000829069"/>
    </source>
</evidence>
<gene>
    <name evidence="2" type="ORF">MNQ99_01690</name>
</gene>
<feature type="transmembrane region" description="Helical" evidence="1">
    <location>
        <begin position="178"/>
        <end position="201"/>
    </location>
</feature>
<evidence type="ECO:0000256" key="1">
    <source>
        <dbReference type="SAM" id="Phobius"/>
    </source>
</evidence>
<keyword evidence="1" id="KW-0472">Membrane</keyword>
<organism evidence="2 3">
    <name type="scientific">Arthrobacter sulfonylureivorans</name>
    <dbReference type="NCBI Taxonomy" id="2486855"/>
    <lineage>
        <taxon>Bacteria</taxon>
        <taxon>Bacillati</taxon>
        <taxon>Actinomycetota</taxon>
        <taxon>Actinomycetes</taxon>
        <taxon>Micrococcales</taxon>
        <taxon>Micrococcaceae</taxon>
        <taxon>Arthrobacter</taxon>
    </lineage>
</organism>
<feature type="transmembrane region" description="Helical" evidence="1">
    <location>
        <begin position="12"/>
        <end position="33"/>
    </location>
</feature>